<evidence type="ECO:0000256" key="1">
    <source>
        <dbReference type="SAM" id="MobiDB-lite"/>
    </source>
</evidence>
<evidence type="ECO:0008006" key="4">
    <source>
        <dbReference type="Google" id="ProtNLM"/>
    </source>
</evidence>
<feature type="compositionally biased region" description="Polar residues" evidence="1">
    <location>
        <begin position="48"/>
        <end position="57"/>
    </location>
</feature>
<dbReference type="AlphaFoldDB" id="A0AAD5WWZ6"/>
<evidence type="ECO:0000313" key="3">
    <source>
        <dbReference type="Proteomes" id="UP001201980"/>
    </source>
</evidence>
<keyword evidence="3" id="KW-1185">Reference proteome</keyword>
<comment type="caution">
    <text evidence="2">The sequence shown here is derived from an EMBL/GenBank/DDBJ whole genome shotgun (WGS) entry which is preliminary data.</text>
</comment>
<reference evidence="2" key="1">
    <citation type="submission" date="2022-07" db="EMBL/GenBank/DDBJ databases">
        <title>Draft genome sequence of Zalerion maritima ATCC 34329, a (micro)plastics degrading marine fungus.</title>
        <authorList>
            <person name="Paco A."/>
            <person name="Goncalves M.F.M."/>
            <person name="Rocha-Santos T.A.P."/>
            <person name="Alves A."/>
        </authorList>
    </citation>
    <scope>NUCLEOTIDE SEQUENCE</scope>
    <source>
        <strain evidence="2">ATCC 34329</strain>
    </source>
</reference>
<sequence length="246" mass="27453">MSDSFRQEDLVLLQDNEIMTLTPLDRAYDGKHHLDPVYKPLDRDAKSNTKSSGTSCSEHNKLLMPPTELVAGSNLDSTKGDPVTAHHPAYKCGNCGKLGHCLAVCPLPVPTCGYLVGCPLCNTRRHGLDTCDKAKNLPDEAYFYFLVTLRRNLPPILCSKRWWTLLPKEYDNGFPYSGLWRDEIGDGKSIFFLSESDTKRTGTVVDTRTATRSDINKNIPTLEVRLVQWVPMGTHGLPTDFMGLPI</sequence>
<organism evidence="2 3">
    <name type="scientific">Zalerion maritima</name>
    <dbReference type="NCBI Taxonomy" id="339359"/>
    <lineage>
        <taxon>Eukaryota</taxon>
        <taxon>Fungi</taxon>
        <taxon>Dikarya</taxon>
        <taxon>Ascomycota</taxon>
        <taxon>Pezizomycotina</taxon>
        <taxon>Sordariomycetes</taxon>
        <taxon>Lulworthiomycetidae</taxon>
        <taxon>Lulworthiales</taxon>
        <taxon>Lulworthiaceae</taxon>
        <taxon>Zalerion</taxon>
    </lineage>
</organism>
<dbReference type="Proteomes" id="UP001201980">
    <property type="component" value="Unassembled WGS sequence"/>
</dbReference>
<protein>
    <recommendedName>
        <fullName evidence="4">CCHC-type domain-containing protein</fullName>
    </recommendedName>
</protein>
<accession>A0AAD5WWZ6</accession>
<proteinExistence type="predicted"/>
<feature type="region of interest" description="Disordered" evidence="1">
    <location>
        <begin position="39"/>
        <end position="58"/>
    </location>
</feature>
<name>A0AAD5WWZ6_9PEZI</name>
<evidence type="ECO:0000313" key="2">
    <source>
        <dbReference type="EMBL" id="KAJ2905860.1"/>
    </source>
</evidence>
<gene>
    <name evidence="2" type="ORF">MKZ38_004108</name>
</gene>
<dbReference type="EMBL" id="JAKWBI020000023">
    <property type="protein sequence ID" value="KAJ2905860.1"/>
    <property type="molecule type" value="Genomic_DNA"/>
</dbReference>